<dbReference type="SUPFAM" id="SSF109854">
    <property type="entry name" value="DinB/YfiT-like putative metalloenzymes"/>
    <property type="match status" value="1"/>
</dbReference>
<dbReference type="Gene3D" id="1.20.120.450">
    <property type="entry name" value="dinb family like domain"/>
    <property type="match status" value="1"/>
</dbReference>
<dbReference type="InterPro" id="IPR034660">
    <property type="entry name" value="DinB/YfiT-like"/>
</dbReference>
<dbReference type="AlphaFoldDB" id="A0A1A7QU50"/>
<gene>
    <name evidence="2" type="ORF">LX77_03037</name>
</gene>
<protein>
    <submittedName>
        <fullName evidence="2">DinB family protein</fullName>
    </submittedName>
</protein>
<dbReference type="STRING" id="49280.A9996_16635"/>
<keyword evidence="3" id="KW-1185">Reference proteome</keyword>
<dbReference type="NCBIfam" id="NF009807">
    <property type="entry name" value="PRK13291.1"/>
    <property type="match status" value="1"/>
</dbReference>
<comment type="caution">
    <text evidence="2">The sequence shown here is derived from an EMBL/GenBank/DDBJ whole genome shotgun (WGS) entry which is preliminary data.</text>
</comment>
<dbReference type="OrthoDB" id="9796039at2"/>
<evidence type="ECO:0000313" key="2">
    <source>
        <dbReference type="EMBL" id="RAJ20778.1"/>
    </source>
</evidence>
<dbReference type="InterPro" id="IPR024775">
    <property type="entry name" value="DinB-like"/>
</dbReference>
<dbReference type="RefSeq" id="WP_066437792.1">
    <property type="nucleotide sequence ID" value="NZ_LZRN01000048.1"/>
</dbReference>
<dbReference type="Pfam" id="PF12867">
    <property type="entry name" value="DinB_2"/>
    <property type="match status" value="1"/>
</dbReference>
<evidence type="ECO:0000259" key="1">
    <source>
        <dbReference type="Pfam" id="PF12867"/>
    </source>
</evidence>
<feature type="domain" description="DinB-like" evidence="1">
    <location>
        <begin position="36"/>
        <end position="171"/>
    </location>
</feature>
<proteinExistence type="predicted"/>
<name>A0A1A7QU50_9FLAO</name>
<organism evidence="2 3">
    <name type="scientific">Gelidibacter algens</name>
    <dbReference type="NCBI Taxonomy" id="49280"/>
    <lineage>
        <taxon>Bacteria</taxon>
        <taxon>Pseudomonadati</taxon>
        <taxon>Bacteroidota</taxon>
        <taxon>Flavobacteriia</taxon>
        <taxon>Flavobacteriales</taxon>
        <taxon>Flavobacteriaceae</taxon>
        <taxon>Gelidibacter</taxon>
    </lineage>
</organism>
<evidence type="ECO:0000313" key="3">
    <source>
        <dbReference type="Proteomes" id="UP000248987"/>
    </source>
</evidence>
<accession>A0A1A7QU50</accession>
<dbReference type="Proteomes" id="UP000248987">
    <property type="component" value="Unassembled WGS sequence"/>
</dbReference>
<sequence length="177" mass="20194">MTNEALEKLKYPIGKFEAPDIIDSQILKSWISEIEAFPQHLETLIIPLITANLNLSYRPNGWTVKQVVHHCADSHMNALIRFKLALTEDAPIIKPYHEDKWANLVDGLTDSTVDSLYILKGLHSKFGLLLKNLSEEDLGRVYIHPAHGKRFRLDEAVGMYAWHGNHHLAHIRQALMS</sequence>
<reference evidence="2 3" key="1">
    <citation type="submission" date="2018-06" db="EMBL/GenBank/DDBJ databases">
        <title>Genomic Encyclopedia of Archaeal and Bacterial Type Strains, Phase II (KMG-II): from individual species to whole genera.</title>
        <authorList>
            <person name="Goeker M."/>
        </authorList>
    </citation>
    <scope>NUCLEOTIDE SEQUENCE [LARGE SCALE GENOMIC DNA]</scope>
    <source>
        <strain evidence="2 3">DSM 12408</strain>
    </source>
</reference>
<dbReference type="EMBL" id="QLLQ01000014">
    <property type="protein sequence ID" value="RAJ20778.1"/>
    <property type="molecule type" value="Genomic_DNA"/>
</dbReference>